<keyword evidence="1" id="KW-0472">Membrane</keyword>
<protein>
    <submittedName>
        <fullName evidence="2">Uncharacterized protein</fullName>
    </submittedName>
</protein>
<feature type="transmembrane region" description="Helical" evidence="1">
    <location>
        <begin position="56"/>
        <end position="75"/>
    </location>
</feature>
<dbReference type="AlphaFoldDB" id="A0A1G8E874"/>
<dbReference type="RefSeq" id="WP_092504529.1">
    <property type="nucleotide sequence ID" value="NZ_LT629695.1"/>
</dbReference>
<gene>
    <name evidence="2" type="ORF">SAMN04489720_1925</name>
</gene>
<accession>A0A1G8E874</accession>
<evidence type="ECO:0000313" key="2">
    <source>
        <dbReference type="EMBL" id="SDH66057.1"/>
    </source>
</evidence>
<dbReference type="EMBL" id="LT629695">
    <property type="protein sequence ID" value="SDH66057.1"/>
    <property type="molecule type" value="Genomic_DNA"/>
</dbReference>
<keyword evidence="3" id="KW-1185">Reference proteome</keyword>
<proteinExistence type="predicted"/>
<sequence>MSTTETAPAVRPRSIWSLVVCGLAIPAGAFAIAASVLHRFSGSWYSTPDPAGEVPWYWLLVGTAATLGVVAIVALGSRRWFAAVAAIGVSGVAGVLALGLHQEVSHLVDPPAVQVPMPCQCRSGGDCGCPGG</sequence>
<keyword evidence="1" id="KW-1133">Transmembrane helix</keyword>
<feature type="transmembrane region" description="Helical" evidence="1">
    <location>
        <begin position="80"/>
        <end position="100"/>
    </location>
</feature>
<dbReference type="STRING" id="399736.SAMN04489720_1925"/>
<feature type="transmembrane region" description="Helical" evidence="1">
    <location>
        <begin position="15"/>
        <end position="36"/>
    </location>
</feature>
<evidence type="ECO:0000256" key="1">
    <source>
        <dbReference type="SAM" id="Phobius"/>
    </source>
</evidence>
<keyword evidence="1" id="KW-0812">Transmembrane</keyword>
<dbReference type="Proteomes" id="UP000198822">
    <property type="component" value="Chromosome I"/>
</dbReference>
<reference evidence="3" key="1">
    <citation type="submission" date="2016-10" db="EMBL/GenBank/DDBJ databases">
        <authorList>
            <person name="Varghese N."/>
            <person name="Submissions S."/>
        </authorList>
    </citation>
    <scope>NUCLEOTIDE SEQUENCE [LARGE SCALE GENOMIC DNA]</scope>
    <source>
        <strain evidence="3">DSM 22002</strain>
    </source>
</reference>
<evidence type="ECO:0000313" key="3">
    <source>
        <dbReference type="Proteomes" id="UP000198822"/>
    </source>
</evidence>
<name>A0A1G8E874_9MICO</name>
<organism evidence="2 3">
    <name type="scientific">Agrococcus jejuensis</name>
    <dbReference type="NCBI Taxonomy" id="399736"/>
    <lineage>
        <taxon>Bacteria</taxon>
        <taxon>Bacillati</taxon>
        <taxon>Actinomycetota</taxon>
        <taxon>Actinomycetes</taxon>
        <taxon>Micrococcales</taxon>
        <taxon>Microbacteriaceae</taxon>
        <taxon>Agrococcus</taxon>
    </lineage>
</organism>